<organism evidence="1 2">
    <name type="scientific">Candidatus Rikenella faecigallinarum</name>
    <dbReference type="NCBI Taxonomy" id="2838745"/>
    <lineage>
        <taxon>Bacteria</taxon>
        <taxon>Pseudomonadati</taxon>
        <taxon>Bacteroidota</taxon>
        <taxon>Bacteroidia</taxon>
        <taxon>Bacteroidales</taxon>
        <taxon>Rikenellaceae</taxon>
        <taxon>Rikenella</taxon>
    </lineage>
</organism>
<dbReference type="Proteomes" id="UP000823926">
    <property type="component" value="Unassembled WGS sequence"/>
</dbReference>
<reference evidence="1" key="1">
    <citation type="journal article" date="2021" name="PeerJ">
        <title>Extensive microbial diversity within the chicken gut microbiome revealed by metagenomics and culture.</title>
        <authorList>
            <person name="Gilroy R."/>
            <person name="Ravi A."/>
            <person name="Getino M."/>
            <person name="Pursley I."/>
            <person name="Horton D.L."/>
            <person name="Alikhan N.F."/>
            <person name="Baker D."/>
            <person name="Gharbi K."/>
            <person name="Hall N."/>
            <person name="Watson M."/>
            <person name="Adriaenssens E.M."/>
            <person name="Foster-Nyarko E."/>
            <person name="Jarju S."/>
            <person name="Secka A."/>
            <person name="Antonio M."/>
            <person name="Oren A."/>
            <person name="Chaudhuri R.R."/>
            <person name="La Ragione R."/>
            <person name="Hildebrand F."/>
            <person name="Pallen M.J."/>
        </authorList>
    </citation>
    <scope>NUCLEOTIDE SEQUENCE</scope>
    <source>
        <strain evidence="1">ChiBcec15-1070</strain>
    </source>
</reference>
<comment type="caution">
    <text evidence="1">The sequence shown here is derived from an EMBL/GenBank/DDBJ whole genome shotgun (WGS) entry which is preliminary data.</text>
</comment>
<proteinExistence type="predicted"/>
<evidence type="ECO:0000313" key="1">
    <source>
        <dbReference type="EMBL" id="HIW10229.1"/>
    </source>
</evidence>
<gene>
    <name evidence="1" type="ORF">H9888_01890</name>
</gene>
<evidence type="ECO:0000313" key="2">
    <source>
        <dbReference type="Proteomes" id="UP000823926"/>
    </source>
</evidence>
<name>A0A9D1QCS9_9BACT</name>
<sequence length="221" mass="24390">MGGYVLWWGRKDAFPGADGSTITQATGTNQNAETIILYGTDGTTELIEDKNGYCKVSITTEGILSENTSQTYSVKHPLTVIYNSFSVWDWYTNTENHNDDLWGDGEHKSDYDPCPLGWRVSQDGIWNDFEENTKYYSQGTPTSAGNSTISNGVLYNDFVWFPAGGRIFTTGTRSNVGNNVFLWSSTVSGTSAKNIYCSMGGVLHISTYGRTNALSIRCVQE</sequence>
<protein>
    <submittedName>
        <fullName evidence="1">Fibrobacter succinogenes major paralogous domain-containing protein</fullName>
    </submittedName>
</protein>
<accession>A0A9D1QCS9</accession>
<dbReference type="EMBL" id="DXHL01000008">
    <property type="protein sequence ID" value="HIW10229.1"/>
    <property type="molecule type" value="Genomic_DNA"/>
</dbReference>
<reference evidence="1" key="2">
    <citation type="submission" date="2021-04" db="EMBL/GenBank/DDBJ databases">
        <authorList>
            <person name="Gilroy R."/>
        </authorList>
    </citation>
    <scope>NUCLEOTIDE SEQUENCE</scope>
    <source>
        <strain evidence="1">ChiBcec15-1070</strain>
    </source>
</reference>
<dbReference type="AlphaFoldDB" id="A0A9D1QCS9"/>